<gene>
    <name evidence="1" type="ORF">MAMMFC1_01914</name>
</gene>
<accession>A0A348AJJ5</accession>
<dbReference type="Pfam" id="PF00300">
    <property type="entry name" value="His_Phos_1"/>
    <property type="match status" value="1"/>
</dbReference>
<dbReference type="SMART" id="SM00855">
    <property type="entry name" value="PGAM"/>
    <property type="match status" value="1"/>
</dbReference>
<dbReference type="CDD" id="cd07067">
    <property type="entry name" value="HP_PGM_like"/>
    <property type="match status" value="1"/>
</dbReference>
<dbReference type="InterPro" id="IPR029033">
    <property type="entry name" value="His_PPase_superfam"/>
</dbReference>
<sequence length="164" mass="17769">MEVIFMRHGKAEEPGDLVLSDAERALTGEGRKKVENAAPGIAQFIRCGSSAVMIWSSPLLRAKQTAEIVASNLGKIKIQHYEAIAAGDLDMLIKEWGRLGDDVTLIIVGHEPYLSHWAEKLAGVRLVFKKGACAGFDVAVTNPAEGRLKWYATASILARLAKGK</sequence>
<reference evidence="1 2" key="1">
    <citation type="journal article" date="2018" name="Int. J. Syst. Evol. Microbiol.">
        <title>Methylomusa anaerophila gen. nov., sp. nov., an anaerobic methanol-utilizing bacterium isolated from a microbial fuel cell.</title>
        <authorList>
            <person name="Amano N."/>
            <person name="Yamamuro A."/>
            <person name="Miyahara M."/>
            <person name="Kouzuma A."/>
            <person name="Abe T."/>
            <person name="Watanabe K."/>
        </authorList>
    </citation>
    <scope>NUCLEOTIDE SEQUENCE [LARGE SCALE GENOMIC DNA]</scope>
    <source>
        <strain evidence="1 2">MMFC1</strain>
    </source>
</reference>
<organism evidence="1 2">
    <name type="scientific">Methylomusa anaerophila</name>
    <dbReference type="NCBI Taxonomy" id="1930071"/>
    <lineage>
        <taxon>Bacteria</taxon>
        <taxon>Bacillati</taxon>
        <taxon>Bacillota</taxon>
        <taxon>Negativicutes</taxon>
        <taxon>Selenomonadales</taxon>
        <taxon>Sporomusaceae</taxon>
        <taxon>Methylomusa</taxon>
    </lineage>
</organism>
<dbReference type="AlphaFoldDB" id="A0A348AJJ5"/>
<dbReference type="EMBL" id="AP018449">
    <property type="protein sequence ID" value="BBB91243.1"/>
    <property type="molecule type" value="Genomic_DNA"/>
</dbReference>
<dbReference type="SUPFAM" id="SSF53254">
    <property type="entry name" value="Phosphoglycerate mutase-like"/>
    <property type="match status" value="1"/>
</dbReference>
<evidence type="ECO:0000313" key="2">
    <source>
        <dbReference type="Proteomes" id="UP000276437"/>
    </source>
</evidence>
<evidence type="ECO:0000313" key="1">
    <source>
        <dbReference type="EMBL" id="BBB91243.1"/>
    </source>
</evidence>
<keyword evidence="2" id="KW-1185">Reference proteome</keyword>
<name>A0A348AJJ5_9FIRM</name>
<dbReference type="KEGG" id="mana:MAMMFC1_01914"/>
<dbReference type="RefSeq" id="WP_158618719.1">
    <property type="nucleotide sequence ID" value="NZ_AP018449.1"/>
</dbReference>
<dbReference type="Proteomes" id="UP000276437">
    <property type="component" value="Chromosome"/>
</dbReference>
<dbReference type="InterPro" id="IPR013078">
    <property type="entry name" value="His_Pase_superF_clade-1"/>
</dbReference>
<protein>
    <submittedName>
        <fullName evidence="1">Phosphohistidine phosphatase</fullName>
    </submittedName>
</protein>
<dbReference type="Gene3D" id="3.40.50.1240">
    <property type="entry name" value="Phosphoglycerate mutase-like"/>
    <property type="match status" value="1"/>
</dbReference>
<proteinExistence type="predicted"/>
<dbReference type="OrthoDB" id="2388260at2"/>